<evidence type="ECO:0000259" key="4">
    <source>
        <dbReference type="Pfam" id="PF00557"/>
    </source>
</evidence>
<evidence type="ECO:0000313" key="9">
    <source>
        <dbReference type="EMBL" id="CLW79795.1"/>
    </source>
</evidence>
<evidence type="ECO:0000313" key="15">
    <source>
        <dbReference type="Proteomes" id="UP000050164"/>
    </source>
</evidence>
<dbReference type="InterPro" id="IPR050659">
    <property type="entry name" value="Peptidase_M24B"/>
</dbReference>
<dbReference type="PANTHER" id="PTHR46112:SF3">
    <property type="entry name" value="AMINOPEPTIDASE YPDF"/>
    <property type="match status" value="1"/>
</dbReference>
<sequence>MRRVATHRIGCGHAGYLASARERAVNLADMGSRRFDAEVYARRLALAAAATADAGLAGLVITPGYDLCYLIGSRAETFERLTALVLPAAGAPAVVLPRLELAALKQSAAAELGLRVCDWVDGDDPYGLVSAVLGGAPVATAVTDSMPALHMLPLADALGVLPVLATDVLRRLRMVKEETEIDALRKAGAAIDRVHARVPEFLVPGRTEADVAADIAEAIVAEGHSEVAFVIVGSGPHGADPHHGYSDRELREGDIVVVDIGGTYGPGYHSDSTRTYSIGEPDSDVAQSYSMLQRAQRAAFEAIRPGVTAEQVDAAARDVLAEAGLAEYFVHRTGHGIGLCVHEEPYIVAGNDLVLVPGMAFSIEPGIYFPGRWGARIEDIVIVTEDGAVSVNNCPHELIVVPVS</sequence>
<evidence type="ECO:0000313" key="6">
    <source>
        <dbReference type="EMBL" id="CKR98566.1"/>
    </source>
</evidence>
<evidence type="ECO:0000313" key="14">
    <source>
        <dbReference type="Proteomes" id="UP000050139"/>
    </source>
</evidence>
<dbReference type="GO" id="GO:0102009">
    <property type="term" value="F:proline dipeptidase activity"/>
    <property type="evidence" value="ECO:0007669"/>
    <property type="project" value="UniProtKB-EC"/>
</dbReference>
<dbReference type="Proteomes" id="UP000049023">
    <property type="component" value="Unassembled WGS sequence"/>
</dbReference>
<evidence type="ECO:0000313" key="16">
    <source>
        <dbReference type="Proteomes" id="UP000189452"/>
    </source>
</evidence>
<feature type="domain" description="Peptidase M24" evidence="4">
    <location>
        <begin position="183"/>
        <end position="385"/>
    </location>
</feature>
<evidence type="ECO:0000313" key="13">
    <source>
        <dbReference type="Proteomes" id="UP000049023"/>
    </source>
</evidence>
<reference evidence="12 13" key="2">
    <citation type="submission" date="2015-03" db="EMBL/GenBank/DDBJ databases">
        <authorList>
            <consortium name="Pathogen Informatics"/>
        </authorList>
    </citation>
    <scope>NUCLEOTIDE SEQUENCE [LARGE SCALE GENOMIC DNA]</scope>
    <source>
        <strain evidence="8 12">Bir 172</strain>
        <strain evidence="7 15">Bir 185</strain>
        <strain evidence="6 13">Bir 187</strain>
    </source>
</reference>
<dbReference type="PANTHER" id="PTHR46112">
    <property type="entry name" value="AMINOPEPTIDASE"/>
    <property type="match status" value="1"/>
</dbReference>
<dbReference type="Pfam" id="PF00557">
    <property type="entry name" value="Peptidase_M24"/>
    <property type="match status" value="1"/>
</dbReference>
<dbReference type="EC" id="3.4.13.9" evidence="8 10"/>
<evidence type="ECO:0000313" key="7">
    <source>
        <dbReference type="EMBL" id="CKS13689.1"/>
    </source>
</evidence>
<evidence type="ECO:0000313" key="12">
    <source>
        <dbReference type="Proteomes" id="UP000048948"/>
    </source>
</evidence>
<dbReference type="SUPFAM" id="SSF53092">
    <property type="entry name" value="Creatinase/prolidase N-terminal domain"/>
    <property type="match status" value="1"/>
</dbReference>
<evidence type="ECO:0000313" key="10">
    <source>
        <dbReference type="EMBL" id="OMH60031.1"/>
    </source>
</evidence>
<gene>
    <name evidence="8" type="primary">pepQ_1</name>
    <name evidence="10" type="synonym">pepQ</name>
    <name evidence="6" type="synonym">pepQ_2</name>
    <name evidence="10" type="ORF">A4S10_02202</name>
    <name evidence="11" type="ORF">DKC2_2210</name>
    <name evidence="8" type="ORF">ERS027646_03265</name>
    <name evidence="7" type="ORF">ERS027659_02689</name>
    <name evidence="6" type="ORF">ERS027661_02423</name>
    <name evidence="9" type="ORF">ERS094118_03324</name>
</gene>
<keyword evidence="8" id="KW-0645">Protease</keyword>
<keyword evidence="8" id="KW-0224">Dipeptidase</keyword>
<reference evidence="10 16" key="3">
    <citation type="submission" date="2016-04" db="EMBL/GenBank/DDBJ databases">
        <authorList>
            <person name="Bigi M."/>
            <person name="Bigi F."/>
            <person name="Soria M.A."/>
        </authorList>
    </citation>
    <scope>NUCLEOTIDE SEQUENCE [LARGE SCALE GENOMIC DNA]</scope>
    <source>
        <strain evidence="10 16">6548</strain>
    </source>
</reference>
<dbReference type="EMBL" id="COPH01000030">
    <property type="protein sequence ID" value="CLW79795.1"/>
    <property type="molecule type" value="Genomic_DNA"/>
</dbReference>
<dbReference type="GO" id="GO:0046872">
    <property type="term" value="F:metal ion binding"/>
    <property type="evidence" value="ECO:0007669"/>
    <property type="project" value="UniProtKB-KW"/>
</dbReference>
<dbReference type="EMBL" id="CNFU01000512">
    <property type="protein sequence ID" value="CKR98566.1"/>
    <property type="molecule type" value="Genomic_DNA"/>
</dbReference>
<dbReference type="PROSITE" id="PS00491">
    <property type="entry name" value="PROLINE_PEPTIDASE"/>
    <property type="match status" value="1"/>
</dbReference>
<dbReference type="InterPro" id="IPR000994">
    <property type="entry name" value="Pept_M24"/>
</dbReference>
<dbReference type="SMR" id="A0A0E8TXI3"/>
<name>A0A0E8TXI3_MYCTX</name>
<dbReference type="Gene3D" id="3.90.230.10">
    <property type="entry name" value="Creatinase/methionine aminopeptidase superfamily"/>
    <property type="match status" value="1"/>
</dbReference>
<dbReference type="SUPFAM" id="SSF55920">
    <property type="entry name" value="Creatinase/aminopeptidase"/>
    <property type="match status" value="1"/>
</dbReference>
<proteinExistence type="inferred from homology"/>
<evidence type="ECO:0000313" key="8">
    <source>
        <dbReference type="EMBL" id="CKT27435.1"/>
    </source>
</evidence>
<dbReference type="Proteomes" id="UP000300237">
    <property type="component" value="Chromosome"/>
</dbReference>
<accession>A0A0E8TXI3</accession>
<dbReference type="Proteomes" id="UP000189452">
    <property type="component" value="Chromosome"/>
</dbReference>
<reference evidence="9 14" key="1">
    <citation type="submission" date="2015-03" db="EMBL/GenBank/DDBJ databases">
        <authorList>
            <consortium name="Pathogen Informatics"/>
            <person name="Murphy D."/>
        </authorList>
    </citation>
    <scope>NUCLEOTIDE SEQUENCE [LARGE SCALE GENOMIC DNA]</scope>
    <source>
        <strain evidence="9 14">0268S</strain>
    </source>
</reference>
<dbReference type="AlphaFoldDB" id="A0A0E8TXI3"/>
<dbReference type="InterPro" id="IPR029149">
    <property type="entry name" value="Creatin/AminoP/Spt16_N"/>
</dbReference>
<dbReference type="Proteomes" id="UP000050139">
    <property type="component" value="Unassembled WGS sequence"/>
</dbReference>
<evidence type="ECO:0000256" key="2">
    <source>
        <dbReference type="ARBA" id="ARBA00022801"/>
    </source>
</evidence>
<dbReference type="EMBL" id="CNGE01000737">
    <property type="protein sequence ID" value="CKT27435.1"/>
    <property type="molecule type" value="Genomic_DNA"/>
</dbReference>
<evidence type="ECO:0000313" key="11">
    <source>
        <dbReference type="EMBL" id="VCU50369.1"/>
    </source>
</evidence>
<dbReference type="InterPro" id="IPR001131">
    <property type="entry name" value="Peptidase_M24B_aminopep-P_CS"/>
</dbReference>
<evidence type="ECO:0000256" key="3">
    <source>
        <dbReference type="RuleBase" id="RU000590"/>
    </source>
</evidence>
<dbReference type="Proteomes" id="UP000048948">
    <property type="component" value="Unassembled WGS sequence"/>
</dbReference>
<reference evidence="10 16" key="4">
    <citation type="submission" date="2017-02" db="EMBL/GenBank/DDBJ databases">
        <title>Protein polymorphisms may explain contrasting epidemiological fitness of two variants of a multidrug-resistant Mycobacterium tuberculosis strain.</title>
        <authorList>
            <person name="Bigi M.M."/>
            <person name="Lopez B."/>
            <person name="Blanco F.C."/>
            <person name="Sasiain M.C."/>
            <person name="De La Barrera S."/>
            <person name="Ritacco V."/>
            <person name="Bigi F."/>
            <person name="Soria M.A."/>
        </authorList>
    </citation>
    <scope>NUCLEOTIDE SEQUENCE [LARGE SCALE GENOMIC DNA]</scope>
    <source>
        <strain evidence="10 16">6548</strain>
    </source>
</reference>
<evidence type="ECO:0000256" key="1">
    <source>
        <dbReference type="ARBA" id="ARBA00022723"/>
    </source>
</evidence>
<evidence type="ECO:0000313" key="17">
    <source>
        <dbReference type="Proteomes" id="UP000300237"/>
    </source>
</evidence>
<comment type="similarity">
    <text evidence="3">Belongs to the peptidase M24B family.</text>
</comment>
<dbReference type="InterPro" id="IPR036005">
    <property type="entry name" value="Creatinase/aminopeptidase-like"/>
</dbReference>
<dbReference type="EMBL" id="CNFT01000675">
    <property type="protein sequence ID" value="CKS13689.1"/>
    <property type="molecule type" value="Genomic_DNA"/>
</dbReference>
<organism evidence="8 12">
    <name type="scientific">Mycobacterium tuberculosis</name>
    <dbReference type="NCBI Taxonomy" id="1773"/>
    <lineage>
        <taxon>Bacteria</taxon>
        <taxon>Bacillati</taxon>
        <taxon>Actinomycetota</taxon>
        <taxon>Actinomycetes</taxon>
        <taxon>Mycobacteriales</taxon>
        <taxon>Mycobacteriaceae</taxon>
        <taxon>Mycobacterium</taxon>
        <taxon>Mycobacterium tuberculosis complex</taxon>
    </lineage>
</organism>
<dbReference type="Pfam" id="PF01321">
    <property type="entry name" value="Creatinase_N"/>
    <property type="match status" value="1"/>
</dbReference>
<protein>
    <submittedName>
        <fullName evidence="10">Xaa-Pro dipeptidase</fullName>
        <ecNumber evidence="8 10">3.4.13.9</ecNumber>
    </submittedName>
    <submittedName>
        <fullName evidence="8 11">dipeptidase PepE</fullName>
    </submittedName>
</protein>
<dbReference type="InterPro" id="IPR000587">
    <property type="entry name" value="Creatinase_N"/>
</dbReference>
<evidence type="ECO:0000259" key="5">
    <source>
        <dbReference type="Pfam" id="PF01321"/>
    </source>
</evidence>
<reference evidence="11 17" key="5">
    <citation type="submission" date="2018-08" db="EMBL/GenBank/DDBJ databases">
        <authorList>
            <person name="Fokvardsen B D."/>
            <person name="Norman A."/>
        </authorList>
    </citation>
    <scope>NUCLEOTIDE SEQUENCE [LARGE SCALE GENOMIC DNA]</scope>
    <source>
        <strain evidence="11 17">DKC2</strain>
    </source>
</reference>
<dbReference type="Proteomes" id="UP000050164">
    <property type="component" value="Unassembled WGS sequence"/>
</dbReference>
<dbReference type="Gene3D" id="3.40.350.10">
    <property type="entry name" value="Creatinase/prolidase N-terminal domain"/>
    <property type="match status" value="1"/>
</dbReference>
<keyword evidence="2 8" id="KW-0378">Hydrolase</keyword>
<dbReference type="EMBL" id="LWDQ01000001">
    <property type="protein sequence ID" value="OMH60031.1"/>
    <property type="molecule type" value="Genomic_DNA"/>
</dbReference>
<dbReference type="EMBL" id="LR027516">
    <property type="protein sequence ID" value="VCU50369.1"/>
    <property type="molecule type" value="Genomic_DNA"/>
</dbReference>
<keyword evidence="1 3" id="KW-0479">Metal-binding</keyword>
<dbReference type="CDD" id="cd01092">
    <property type="entry name" value="APP-like"/>
    <property type="match status" value="1"/>
</dbReference>
<feature type="domain" description="Creatinase N-terminal" evidence="5">
    <location>
        <begin position="43"/>
        <end position="175"/>
    </location>
</feature>